<dbReference type="PROSITE" id="PS00389">
    <property type="entry name" value="ATPASE_DELTA"/>
    <property type="match status" value="1"/>
</dbReference>
<proteinExistence type="inferred from homology"/>
<dbReference type="InterPro" id="IPR020781">
    <property type="entry name" value="ATPase_OSCP/d_CS"/>
</dbReference>
<dbReference type="EMBL" id="JANCLT010000002">
    <property type="protein sequence ID" value="MCP8967907.1"/>
    <property type="molecule type" value="Genomic_DNA"/>
</dbReference>
<keyword evidence="3 8" id="KW-0375">Hydrogen ion transport</keyword>
<dbReference type="NCBIfam" id="TIGR01145">
    <property type="entry name" value="ATP_synt_delta"/>
    <property type="match status" value="1"/>
</dbReference>
<comment type="caution">
    <text evidence="9">The sequence shown here is derived from an EMBL/GenBank/DDBJ whole genome shotgun (WGS) entry which is preliminary data.</text>
</comment>
<comment type="subcellular location">
    <subcellularLocation>
        <location evidence="8">Cell membrane</location>
        <topology evidence="8">Peripheral membrane protein</topology>
    </subcellularLocation>
    <subcellularLocation>
        <location evidence="1">Membrane</location>
    </subcellularLocation>
</comment>
<evidence type="ECO:0000256" key="4">
    <source>
        <dbReference type="ARBA" id="ARBA00023065"/>
    </source>
</evidence>
<keyword evidence="7 8" id="KW-0066">ATP synthesis</keyword>
<evidence type="ECO:0000256" key="1">
    <source>
        <dbReference type="ARBA" id="ARBA00004370"/>
    </source>
</evidence>
<accession>A0AA41X3D8</accession>
<dbReference type="Pfam" id="PF00213">
    <property type="entry name" value="OSCP"/>
    <property type="match status" value="1"/>
</dbReference>
<dbReference type="SUPFAM" id="SSF47928">
    <property type="entry name" value="N-terminal domain of the delta subunit of the F1F0-ATP synthase"/>
    <property type="match status" value="1"/>
</dbReference>
<evidence type="ECO:0000256" key="8">
    <source>
        <dbReference type="HAMAP-Rule" id="MF_01416"/>
    </source>
</evidence>
<dbReference type="HAMAP" id="MF_01416">
    <property type="entry name" value="ATP_synth_delta_bact"/>
    <property type="match status" value="1"/>
</dbReference>
<dbReference type="RefSeq" id="WP_254757814.1">
    <property type="nucleotide sequence ID" value="NZ_JANCLT010000002.1"/>
</dbReference>
<protein>
    <recommendedName>
        <fullName evidence="8">ATP synthase subunit delta</fullName>
    </recommendedName>
    <alternativeName>
        <fullName evidence="8">ATP synthase F(1) sector subunit delta</fullName>
    </alternativeName>
    <alternativeName>
        <fullName evidence="8">F-type ATPase subunit delta</fullName>
        <shortName evidence="8">F-ATPase subunit delta</shortName>
    </alternativeName>
</protein>
<dbReference type="Gene3D" id="1.10.520.20">
    <property type="entry name" value="N-terminal domain of the delta subunit of the F1F0-ATP synthase"/>
    <property type="match status" value="1"/>
</dbReference>
<gene>
    <name evidence="8" type="primary">atpH</name>
    <name evidence="9" type="ORF">NK662_05055</name>
</gene>
<keyword evidence="5 8" id="KW-0472">Membrane</keyword>
<sequence>MSMDIVAKRYAVALFKLAKEKHMLETFEEDLKAVQEVFTSNQTLNTFLAQPNISKEQKKSLVGQAFASVSQPILNTLFLLIDNKRESIITSLADEYFALANEERNVADAIVYSVRPLTEDEKAALAEVFAKRAGKDAIRIKNVIDTDLLGGVKVRIGNRIYDGSLQGKLARIQRELLNNR</sequence>
<dbReference type="InterPro" id="IPR026015">
    <property type="entry name" value="ATP_synth_OSCP/delta_N_sf"/>
</dbReference>
<dbReference type="AlphaFoldDB" id="A0AA41X3D8"/>
<dbReference type="Proteomes" id="UP001156102">
    <property type="component" value="Unassembled WGS sequence"/>
</dbReference>
<keyword evidence="10" id="KW-1185">Reference proteome</keyword>
<dbReference type="GO" id="GO:0046933">
    <property type="term" value="F:proton-transporting ATP synthase activity, rotational mechanism"/>
    <property type="evidence" value="ECO:0007669"/>
    <property type="project" value="UniProtKB-UniRule"/>
</dbReference>
<evidence type="ECO:0000256" key="5">
    <source>
        <dbReference type="ARBA" id="ARBA00023136"/>
    </source>
</evidence>
<evidence type="ECO:0000256" key="6">
    <source>
        <dbReference type="ARBA" id="ARBA00023196"/>
    </source>
</evidence>
<dbReference type="PRINTS" id="PR00125">
    <property type="entry name" value="ATPASEDELTA"/>
</dbReference>
<keyword evidence="6 8" id="KW-0139">CF(1)</keyword>
<evidence type="ECO:0000313" key="10">
    <source>
        <dbReference type="Proteomes" id="UP001156102"/>
    </source>
</evidence>
<organism evidence="9 10">
    <name type="scientific">Ectobacillus ponti</name>
    <dbReference type="NCBI Taxonomy" id="2961894"/>
    <lineage>
        <taxon>Bacteria</taxon>
        <taxon>Bacillati</taxon>
        <taxon>Bacillota</taxon>
        <taxon>Bacilli</taxon>
        <taxon>Bacillales</taxon>
        <taxon>Bacillaceae</taxon>
        <taxon>Ectobacillus</taxon>
    </lineage>
</organism>
<name>A0AA41X3D8_9BACI</name>
<dbReference type="GO" id="GO:0045259">
    <property type="term" value="C:proton-transporting ATP synthase complex"/>
    <property type="evidence" value="ECO:0007669"/>
    <property type="project" value="UniProtKB-KW"/>
</dbReference>
<dbReference type="InterPro" id="IPR000711">
    <property type="entry name" value="ATPase_OSCP/dsu"/>
</dbReference>
<evidence type="ECO:0000256" key="3">
    <source>
        <dbReference type="ARBA" id="ARBA00022781"/>
    </source>
</evidence>
<comment type="similarity">
    <text evidence="8">Belongs to the ATPase delta chain family.</text>
</comment>
<comment type="function">
    <text evidence="8">F(1)F(0) ATP synthase produces ATP from ADP in the presence of a proton or sodium gradient. F-type ATPases consist of two structural domains, F(1) containing the extramembraneous catalytic core and F(0) containing the membrane proton channel, linked together by a central stalk and a peripheral stalk. During catalysis, ATP synthesis in the catalytic domain of F(1) is coupled via a rotary mechanism of the central stalk subunits to proton translocation.</text>
</comment>
<dbReference type="NCBIfam" id="NF004403">
    <property type="entry name" value="PRK05758.2-4"/>
    <property type="match status" value="1"/>
</dbReference>
<evidence type="ECO:0000313" key="9">
    <source>
        <dbReference type="EMBL" id="MCP8967907.1"/>
    </source>
</evidence>
<keyword evidence="4 8" id="KW-0406">Ion transport</keyword>
<reference evidence="9" key="1">
    <citation type="submission" date="2022-07" db="EMBL/GenBank/DDBJ databases">
        <authorList>
            <person name="Li W.-J."/>
            <person name="Deng Q.-Q."/>
        </authorList>
    </citation>
    <scope>NUCLEOTIDE SEQUENCE</scope>
    <source>
        <strain evidence="9">SYSU M60031</strain>
    </source>
</reference>
<keyword evidence="2 8" id="KW-0813">Transport</keyword>
<dbReference type="PANTHER" id="PTHR11910">
    <property type="entry name" value="ATP SYNTHASE DELTA CHAIN"/>
    <property type="match status" value="1"/>
</dbReference>
<dbReference type="GO" id="GO:0005886">
    <property type="term" value="C:plasma membrane"/>
    <property type="evidence" value="ECO:0007669"/>
    <property type="project" value="UniProtKB-SubCell"/>
</dbReference>
<evidence type="ECO:0000256" key="7">
    <source>
        <dbReference type="ARBA" id="ARBA00023310"/>
    </source>
</evidence>
<evidence type="ECO:0000256" key="2">
    <source>
        <dbReference type="ARBA" id="ARBA00022448"/>
    </source>
</evidence>
<comment type="function">
    <text evidence="8">This protein is part of the stalk that links CF(0) to CF(1). It either transmits conformational changes from CF(0) to CF(1) or is implicated in proton conduction.</text>
</comment>
<keyword evidence="8" id="KW-1003">Cell membrane</keyword>